<sequence length="156" mass="17751">MVLSCMKGGDIEVRKRYTKRELIEIYYAKKEGRMPEIGTEVREGADDVKLNIPYEIVNVEDVQTDVAMYKGIRVELLSVKAQTGTVMLWKRPVTGTGSKLGVFITKLGSNTDRWLHKWVIFREWEAKKRLIELVPAPAERVTKAKTSKGIAKAVKK</sequence>
<protein>
    <submittedName>
        <fullName evidence="1">Uncharacterized protein</fullName>
    </submittedName>
</protein>
<name>A0A6M3IDT8_9ZZZZ</name>
<evidence type="ECO:0000313" key="1">
    <source>
        <dbReference type="EMBL" id="QJA55586.1"/>
    </source>
</evidence>
<reference evidence="1" key="1">
    <citation type="submission" date="2020-03" db="EMBL/GenBank/DDBJ databases">
        <title>The deep terrestrial virosphere.</title>
        <authorList>
            <person name="Holmfeldt K."/>
            <person name="Nilsson E."/>
            <person name="Simone D."/>
            <person name="Lopez-Fernandez M."/>
            <person name="Wu X."/>
            <person name="de Brujin I."/>
            <person name="Lundin D."/>
            <person name="Andersson A."/>
            <person name="Bertilsson S."/>
            <person name="Dopson M."/>
        </authorList>
    </citation>
    <scope>NUCLEOTIDE SEQUENCE</scope>
    <source>
        <strain evidence="1">MM415B02032</strain>
    </source>
</reference>
<organism evidence="1">
    <name type="scientific">viral metagenome</name>
    <dbReference type="NCBI Taxonomy" id="1070528"/>
    <lineage>
        <taxon>unclassified sequences</taxon>
        <taxon>metagenomes</taxon>
        <taxon>organismal metagenomes</taxon>
    </lineage>
</organism>
<gene>
    <name evidence="1" type="ORF">MM415B02032_0019</name>
</gene>
<proteinExistence type="predicted"/>
<accession>A0A6M3IDT8</accession>
<dbReference type="AlphaFoldDB" id="A0A6M3IDT8"/>
<dbReference type="EMBL" id="MT141167">
    <property type="protein sequence ID" value="QJA55586.1"/>
    <property type="molecule type" value="Genomic_DNA"/>
</dbReference>